<gene>
    <name evidence="2" type="ORF">F5147DRAFT_714844</name>
</gene>
<keyword evidence="3" id="KW-1185">Reference proteome</keyword>
<reference evidence="2" key="1">
    <citation type="journal article" date="2020" name="New Phytol.">
        <title>Comparative genomics reveals dynamic genome evolution in host specialist ectomycorrhizal fungi.</title>
        <authorList>
            <person name="Lofgren L.A."/>
            <person name="Nguyen N.H."/>
            <person name="Vilgalys R."/>
            <person name="Ruytinx J."/>
            <person name="Liao H.L."/>
            <person name="Branco S."/>
            <person name="Kuo A."/>
            <person name="LaButti K."/>
            <person name="Lipzen A."/>
            <person name="Andreopoulos W."/>
            <person name="Pangilinan J."/>
            <person name="Riley R."/>
            <person name="Hundley H."/>
            <person name="Na H."/>
            <person name="Barry K."/>
            <person name="Grigoriev I.V."/>
            <person name="Stajich J.E."/>
            <person name="Kennedy P.G."/>
        </authorList>
    </citation>
    <scope>NUCLEOTIDE SEQUENCE</scope>
    <source>
        <strain evidence="2">FC423</strain>
    </source>
</reference>
<dbReference type="GeneID" id="64700763"/>
<keyword evidence="1" id="KW-0732">Signal</keyword>
<dbReference type="RefSeq" id="XP_041288662.1">
    <property type="nucleotide sequence ID" value="XM_041438504.1"/>
</dbReference>
<feature type="chain" id="PRO_5040416035" evidence="1">
    <location>
        <begin position="22"/>
        <end position="92"/>
    </location>
</feature>
<evidence type="ECO:0000313" key="2">
    <source>
        <dbReference type="EMBL" id="KAG2097763.1"/>
    </source>
</evidence>
<name>A0A9P7EYV4_9AGAM</name>
<accession>A0A9P7EYV4</accession>
<sequence>MMFTSRITVLMLLTFLAGANAGCATCPQSLDVDGIAIYELVTSYVKTENGFTECSYVDKMGDVVTCEYTDGGELKSGDEKCPKISRKDDYGC</sequence>
<organism evidence="2 3">
    <name type="scientific">Suillus discolor</name>
    <dbReference type="NCBI Taxonomy" id="1912936"/>
    <lineage>
        <taxon>Eukaryota</taxon>
        <taxon>Fungi</taxon>
        <taxon>Dikarya</taxon>
        <taxon>Basidiomycota</taxon>
        <taxon>Agaricomycotina</taxon>
        <taxon>Agaricomycetes</taxon>
        <taxon>Agaricomycetidae</taxon>
        <taxon>Boletales</taxon>
        <taxon>Suillineae</taxon>
        <taxon>Suillaceae</taxon>
        <taxon>Suillus</taxon>
    </lineage>
</organism>
<feature type="signal peptide" evidence="1">
    <location>
        <begin position="1"/>
        <end position="21"/>
    </location>
</feature>
<dbReference type="EMBL" id="JABBWM010000064">
    <property type="protein sequence ID" value="KAG2097763.1"/>
    <property type="molecule type" value="Genomic_DNA"/>
</dbReference>
<dbReference type="AlphaFoldDB" id="A0A9P7EYV4"/>
<dbReference type="OrthoDB" id="2608106at2759"/>
<comment type="caution">
    <text evidence="2">The sequence shown here is derived from an EMBL/GenBank/DDBJ whole genome shotgun (WGS) entry which is preliminary data.</text>
</comment>
<evidence type="ECO:0000256" key="1">
    <source>
        <dbReference type="SAM" id="SignalP"/>
    </source>
</evidence>
<protein>
    <submittedName>
        <fullName evidence="2">Uncharacterized protein</fullName>
    </submittedName>
</protein>
<proteinExistence type="predicted"/>
<dbReference type="Proteomes" id="UP000823399">
    <property type="component" value="Unassembled WGS sequence"/>
</dbReference>
<evidence type="ECO:0000313" key="3">
    <source>
        <dbReference type="Proteomes" id="UP000823399"/>
    </source>
</evidence>